<keyword evidence="3" id="KW-0812">Transmembrane</keyword>
<dbReference type="GeneID" id="129327553"/>
<sequence>MQYEWRAQSSDGQILTLDNVTTSTGDSNRDLVIRQGVLQDGVNYTFTVLATQISGQLQGASSITLTPNNPPRGGVCILRPENNIYILETPVRFQCMGWMDEDSSPVQLIYTLTAETCSSPSYHCWHFCLYRGIRSSFSSFLPASSFSSSQSSINILVELEDSQGAKTMALNRTLVLTMPDLPPQFKTITSWLKEKSRSELWGLIQQGNPQEVLPYSLALISLLNKDLGKQVGMRELRDRISIRSNVTATLASLNVSSVKDVDQLSAALRACVVFPEEVSLESRAQVLEAAERMIQVINRETEEGHETPSSAGNSILAILGRMLTTVDTADHPEASHHRSVEPDLGNQVLSAFSLTHMLIKSLMKSRVLNEETLSLSVSEIRVQGKRADSSNLLCTVPSEECLFSVPRPLAEQMAESQEVVQVTMDLAVNPFPFNYYTNSSISTHLALLEFTTPTGAPISLAKLPRERAISLRLPARQQKPQDLPQKQIFIPPRESVNFTVEVESGGNATGTHIHVIFTVPEGFSHEKEPSLYVYGHDASFPNEFHYTLKEEIIFSNGLEGSKSREVTILISSIRCSQHK</sequence>
<dbReference type="PROSITE" id="PS51111">
    <property type="entry name" value="REJ"/>
    <property type="match status" value="1"/>
</dbReference>
<reference evidence="9" key="1">
    <citation type="submission" date="2025-08" db="UniProtKB">
        <authorList>
            <consortium name="RefSeq"/>
        </authorList>
    </citation>
    <scope>IDENTIFICATION</scope>
    <source>
        <tissue evidence="9">Blood</tissue>
    </source>
</reference>
<evidence type="ECO:0000256" key="6">
    <source>
        <dbReference type="ARBA" id="ARBA00023136"/>
    </source>
</evidence>
<proteinExistence type="inferred from homology"/>
<name>A0AA97KUT3_EUBMA</name>
<keyword evidence="6" id="KW-0472">Membrane</keyword>
<evidence type="ECO:0000259" key="7">
    <source>
        <dbReference type="PROSITE" id="PS51111"/>
    </source>
</evidence>
<keyword evidence="5" id="KW-1133">Transmembrane helix</keyword>
<dbReference type="GO" id="GO:0005886">
    <property type="term" value="C:plasma membrane"/>
    <property type="evidence" value="ECO:0007669"/>
    <property type="project" value="TreeGrafter"/>
</dbReference>
<dbReference type="AlphaFoldDB" id="A0AA97KUT3"/>
<evidence type="ECO:0000256" key="5">
    <source>
        <dbReference type="ARBA" id="ARBA00022989"/>
    </source>
</evidence>
<feature type="domain" description="REJ" evidence="7">
    <location>
        <begin position="1"/>
        <end position="434"/>
    </location>
</feature>
<dbReference type="InterPro" id="IPR014010">
    <property type="entry name" value="REJ_dom"/>
</dbReference>
<dbReference type="KEGG" id="emc:129327553"/>
<gene>
    <name evidence="9" type="primary">LOC129327553</name>
</gene>
<dbReference type="InterPro" id="IPR002859">
    <property type="entry name" value="PKD/REJ-like"/>
</dbReference>
<evidence type="ECO:0000313" key="8">
    <source>
        <dbReference type="Proteomes" id="UP001190640"/>
    </source>
</evidence>
<evidence type="ECO:0000256" key="4">
    <source>
        <dbReference type="ARBA" id="ARBA00022737"/>
    </source>
</evidence>
<keyword evidence="4" id="KW-0677">Repeat</keyword>
<dbReference type="RefSeq" id="XP_054832280.1">
    <property type="nucleotide sequence ID" value="XM_054976305.1"/>
</dbReference>
<dbReference type="Pfam" id="PF02010">
    <property type="entry name" value="REJ"/>
    <property type="match status" value="1"/>
</dbReference>
<dbReference type="GO" id="GO:0005261">
    <property type="term" value="F:monoatomic cation channel activity"/>
    <property type="evidence" value="ECO:0007669"/>
    <property type="project" value="TreeGrafter"/>
</dbReference>
<dbReference type="PANTHER" id="PTHR46730:SF2">
    <property type="entry name" value="POLYCYSTIN-1 ISOFORM X1"/>
    <property type="match status" value="1"/>
</dbReference>
<comment type="subcellular location">
    <subcellularLocation>
        <location evidence="1">Membrane</location>
    </subcellularLocation>
</comment>
<evidence type="ECO:0000256" key="2">
    <source>
        <dbReference type="ARBA" id="ARBA00007200"/>
    </source>
</evidence>
<protein>
    <submittedName>
        <fullName evidence="9">Polycystin-1-like</fullName>
    </submittedName>
</protein>
<evidence type="ECO:0000313" key="9">
    <source>
        <dbReference type="RefSeq" id="XP_054832280.1"/>
    </source>
</evidence>
<evidence type="ECO:0000256" key="3">
    <source>
        <dbReference type="ARBA" id="ARBA00022692"/>
    </source>
</evidence>
<comment type="similarity">
    <text evidence="2">Belongs to the polycystin family.</text>
</comment>
<dbReference type="Proteomes" id="UP001190640">
    <property type="component" value="Chromosome 4"/>
</dbReference>
<evidence type="ECO:0000256" key="1">
    <source>
        <dbReference type="ARBA" id="ARBA00004370"/>
    </source>
</evidence>
<organism evidence="8 9">
    <name type="scientific">Eublepharis macularius</name>
    <name type="common">Leopard gecko</name>
    <name type="synonym">Cyrtodactylus macularius</name>
    <dbReference type="NCBI Taxonomy" id="481883"/>
    <lineage>
        <taxon>Eukaryota</taxon>
        <taxon>Metazoa</taxon>
        <taxon>Chordata</taxon>
        <taxon>Craniata</taxon>
        <taxon>Vertebrata</taxon>
        <taxon>Euteleostomi</taxon>
        <taxon>Lepidosauria</taxon>
        <taxon>Squamata</taxon>
        <taxon>Bifurcata</taxon>
        <taxon>Gekkota</taxon>
        <taxon>Eublepharidae</taxon>
        <taxon>Eublepharinae</taxon>
        <taxon>Eublepharis</taxon>
    </lineage>
</organism>
<accession>A0AA97KUT3</accession>
<keyword evidence="8" id="KW-1185">Reference proteome</keyword>
<dbReference type="PANTHER" id="PTHR46730">
    <property type="entry name" value="POLYCYSTIN-1"/>
    <property type="match status" value="1"/>
</dbReference>
<dbReference type="GO" id="GO:0006816">
    <property type="term" value="P:calcium ion transport"/>
    <property type="evidence" value="ECO:0007669"/>
    <property type="project" value="TreeGrafter"/>
</dbReference>